<sequence>MDYEEYLRQAAKGISVFPGSSNTSDDLVISLTTKKLKPFSRASIAFLPHVHAQGQNHVASDRDLAVTDAGIAHGHVEGAAAAETGKVAKVHIVGDPLHRHGPVSQLFILDTNFSQL</sequence>
<protein>
    <submittedName>
        <fullName evidence="1">Uncharacterized protein</fullName>
    </submittedName>
</protein>
<evidence type="ECO:0000313" key="1">
    <source>
        <dbReference type="EMBL" id="KAL3308402.1"/>
    </source>
</evidence>
<gene>
    <name evidence="1" type="ORF">Ciccas_013070</name>
</gene>
<comment type="caution">
    <text evidence="1">The sequence shown here is derived from an EMBL/GenBank/DDBJ whole genome shotgun (WGS) entry which is preliminary data.</text>
</comment>
<dbReference type="AlphaFoldDB" id="A0ABD2PLK5"/>
<accession>A0ABD2PLK5</accession>
<name>A0ABD2PLK5_9PLAT</name>
<organism evidence="1 2">
    <name type="scientific">Cichlidogyrus casuarinus</name>
    <dbReference type="NCBI Taxonomy" id="1844966"/>
    <lineage>
        <taxon>Eukaryota</taxon>
        <taxon>Metazoa</taxon>
        <taxon>Spiralia</taxon>
        <taxon>Lophotrochozoa</taxon>
        <taxon>Platyhelminthes</taxon>
        <taxon>Monogenea</taxon>
        <taxon>Monopisthocotylea</taxon>
        <taxon>Dactylogyridea</taxon>
        <taxon>Ancyrocephalidae</taxon>
        <taxon>Cichlidogyrus</taxon>
    </lineage>
</organism>
<reference evidence="1 2" key="1">
    <citation type="submission" date="2024-11" db="EMBL/GenBank/DDBJ databases">
        <title>Adaptive evolution of stress response genes in parasites aligns with host niche diversity.</title>
        <authorList>
            <person name="Hahn C."/>
            <person name="Resl P."/>
        </authorList>
    </citation>
    <scope>NUCLEOTIDE SEQUENCE [LARGE SCALE GENOMIC DNA]</scope>
    <source>
        <strain evidence="1">EGGRZ-B1_66</strain>
        <tissue evidence="1">Body</tissue>
    </source>
</reference>
<proteinExistence type="predicted"/>
<dbReference type="EMBL" id="JBJKFK010005301">
    <property type="protein sequence ID" value="KAL3308402.1"/>
    <property type="molecule type" value="Genomic_DNA"/>
</dbReference>
<keyword evidence="2" id="KW-1185">Reference proteome</keyword>
<evidence type="ECO:0000313" key="2">
    <source>
        <dbReference type="Proteomes" id="UP001626550"/>
    </source>
</evidence>
<dbReference type="Proteomes" id="UP001626550">
    <property type="component" value="Unassembled WGS sequence"/>
</dbReference>